<evidence type="ECO:0000256" key="8">
    <source>
        <dbReference type="SAM" id="MobiDB-lite"/>
    </source>
</evidence>
<evidence type="ECO:0000256" key="9">
    <source>
        <dbReference type="SAM" id="Phobius"/>
    </source>
</evidence>
<keyword evidence="7" id="KW-0807">Transducer</keyword>
<comment type="caution">
    <text evidence="11">The sequence shown here is derived from an EMBL/GenBank/DDBJ whole genome shotgun (WGS) entry which is preliminary data.</text>
</comment>
<feature type="region of interest" description="Disordered" evidence="8">
    <location>
        <begin position="333"/>
        <end position="424"/>
    </location>
</feature>
<evidence type="ECO:0000256" key="6">
    <source>
        <dbReference type="ARBA" id="ARBA00023170"/>
    </source>
</evidence>
<feature type="transmembrane region" description="Helical" evidence="9">
    <location>
        <begin position="35"/>
        <end position="62"/>
    </location>
</feature>
<dbReference type="PRINTS" id="PR00237">
    <property type="entry name" value="GPCRRHODOPSN"/>
</dbReference>
<dbReference type="EMBL" id="CATNWA010021046">
    <property type="protein sequence ID" value="CAI9621131.1"/>
    <property type="molecule type" value="Genomic_DNA"/>
</dbReference>
<dbReference type="InterPro" id="IPR017452">
    <property type="entry name" value="GPCR_Rhodpsn_7TM"/>
</dbReference>
<evidence type="ECO:0000259" key="10">
    <source>
        <dbReference type="PROSITE" id="PS50262"/>
    </source>
</evidence>
<organism evidence="11 12">
    <name type="scientific">Staurois parvus</name>
    <dbReference type="NCBI Taxonomy" id="386267"/>
    <lineage>
        <taxon>Eukaryota</taxon>
        <taxon>Metazoa</taxon>
        <taxon>Chordata</taxon>
        <taxon>Craniata</taxon>
        <taxon>Vertebrata</taxon>
        <taxon>Euteleostomi</taxon>
        <taxon>Amphibia</taxon>
        <taxon>Batrachia</taxon>
        <taxon>Anura</taxon>
        <taxon>Neobatrachia</taxon>
        <taxon>Ranoidea</taxon>
        <taxon>Ranidae</taxon>
        <taxon>Staurois</taxon>
    </lineage>
</organism>
<gene>
    <name evidence="11" type="ORF">SPARVUS_LOCUS16093320</name>
</gene>
<reference evidence="11" key="1">
    <citation type="submission" date="2023-05" db="EMBL/GenBank/DDBJ databases">
        <authorList>
            <person name="Stuckert A."/>
        </authorList>
    </citation>
    <scope>NUCLEOTIDE SEQUENCE</scope>
</reference>
<accession>A0ABN9HH56</accession>
<proteinExistence type="predicted"/>
<evidence type="ECO:0000313" key="12">
    <source>
        <dbReference type="Proteomes" id="UP001162483"/>
    </source>
</evidence>
<dbReference type="SUPFAM" id="SSF81321">
    <property type="entry name" value="Family A G protein-coupled receptor-like"/>
    <property type="match status" value="1"/>
</dbReference>
<dbReference type="PANTHER" id="PTHR45695">
    <property type="entry name" value="LEUCOKININ RECEPTOR-RELATED"/>
    <property type="match status" value="1"/>
</dbReference>
<evidence type="ECO:0000256" key="1">
    <source>
        <dbReference type="ARBA" id="ARBA00004141"/>
    </source>
</evidence>
<evidence type="ECO:0000256" key="7">
    <source>
        <dbReference type="ARBA" id="ARBA00023224"/>
    </source>
</evidence>
<dbReference type="Gene3D" id="1.20.1070.10">
    <property type="entry name" value="Rhodopsin 7-helix transmembrane proteins"/>
    <property type="match status" value="1"/>
</dbReference>
<evidence type="ECO:0000256" key="3">
    <source>
        <dbReference type="ARBA" id="ARBA00022989"/>
    </source>
</evidence>
<feature type="transmembrane region" description="Helical" evidence="9">
    <location>
        <begin position="245"/>
        <end position="263"/>
    </location>
</feature>
<keyword evidence="3 9" id="KW-1133">Transmembrane helix</keyword>
<sequence length="424" mass="47853">MEQLQGNVSTTNSSFPKQTLYAGGFLPLDADDWTLVIPILLIVICLLGLVGNVCVIAVLLHNARKSKPSLIHSLILNVNLSDLLLLMFSVPFRAAAYSRSSLNLGWFVCKTADWFTHTCMSSKSLTIAIAARACFMYASNPAKQVNIGHVTIFAVLMCIWLVAAVLPLPEWFFTDARQIKSSFICLMDIPAQAQEIMAIFVKLYPIFVYCIPFTLAFFNFWRAYKQCQHRGTKTQNLRNQIRSRRLTLMLLNVTITFSILWLPEWVSWLWIWHKPANGPSPPQAFVTLAQILMFSTSCVNPLIFLVMSEDFKEGFKDVWKRLTSKKSLNDHDVQDQGALNSEGIADSTLPDAESSEQPATIGQVEQSNSQQNFGSQDSKENPVFPDVEQFWHERESDPAEQSNDPIPWEHQEQGTEVPKSSTKL</sequence>
<feature type="domain" description="G-protein coupled receptors family 1 profile" evidence="10">
    <location>
        <begin position="51"/>
        <end position="304"/>
    </location>
</feature>
<dbReference type="Proteomes" id="UP001162483">
    <property type="component" value="Unassembled WGS sequence"/>
</dbReference>
<feature type="transmembrane region" description="Helical" evidence="9">
    <location>
        <begin position="206"/>
        <end position="224"/>
    </location>
</feature>
<evidence type="ECO:0000256" key="5">
    <source>
        <dbReference type="ARBA" id="ARBA00023136"/>
    </source>
</evidence>
<keyword evidence="6" id="KW-0675">Receptor</keyword>
<dbReference type="CDD" id="cd15002">
    <property type="entry name" value="7tmA_GPR151"/>
    <property type="match status" value="1"/>
</dbReference>
<dbReference type="PROSITE" id="PS50262">
    <property type="entry name" value="G_PROTEIN_RECEP_F1_2"/>
    <property type="match status" value="1"/>
</dbReference>
<name>A0ABN9HH56_9NEOB</name>
<protein>
    <recommendedName>
        <fullName evidence="10">G-protein coupled receptors family 1 profile domain-containing protein</fullName>
    </recommendedName>
</protein>
<evidence type="ECO:0000256" key="4">
    <source>
        <dbReference type="ARBA" id="ARBA00023040"/>
    </source>
</evidence>
<keyword evidence="2 9" id="KW-0812">Transmembrane</keyword>
<keyword evidence="5 9" id="KW-0472">Membrane</keyword>
<feature type="transmembrane region" description="Helical" evidence="9">
    <location>
        <begin position="147"/>
        <end position="168"/>
    </location>
</feature>
<feature type="compositionally biased region" description="Polar residues" evidence="8">
    <location>
        <begin position="355"/>
        <end position="376"/>
    </location>
</feature>
<keyword evidence="12" id="KW-1185">Reference proteome</keyword>
<dbReference type="InterPro" id="IPR000276">
    <property type="entry name" value="GPCR_Rhodpsn"/>
</dbReference>
<keyword evidence="4" id="KW-0297">G-protein coupled receptor</keyword>
<dbReference type="PANTHER" id="PTHR45695:SF1">
    <property type="entry name" value="G-PROTEIN COUPLED RECEPTOR 151"/>
    <property type="match status" value="1"/>
</dbReference>
<comment type="subcellular location">
    <subcellularLocation>
        <location evidence="1">Membrane</location>
        <topology evidence="1">Multi-pass membrane protein</topology>
    </subcellularLocation>
</comment>
<evidence type="ECO:0000313" key="11">
    <source>
        <dbReference type="EMBL" id="CAI9621131.1"/>
    </source>
</evidence>
<evidence type="ECO:0000256" key="2">
    <source>
        <dbReference type="ARBA" id="ARBA00022692"/>
    </source>
</evidence>
<feature type="transmembrane region" description="Helical" evidence="9">
    <location>
        <begin position="283"/>
        <end position="306"/>
    </location>
</feature>
<dbReference type="Pfam" id="PF00001">
    <property type="entry name" value="7tm_1"/>
    <property type="match status" value="1"/>
</dbReference>